<dbReference type="Pfam" id="PF07963">
    <property type="entry name" value="N_methyl"/>
    <property type="match status" value="1"/>
</dbReference>
<evidence type="ECO:0000313" key="2">
    <source>
        <dbReference type="EMBL" id="BBO19899.1"/>
    </source>
</evidence>
<organism evidence="2 3">
    <name type="scientific">Candidatus Desulfobacillus denitrificans</name>
    <dbReference type="NCBI Taxonomy" id="2608985"/>
    <lineage>
        <taxon>Bacteria</taxon>
        <taxon>Pseudomonadati</taxon>
        <taxon>Pseudomonadota</taxon>
        <taxon>Betaproteobacteria</taxon>
        <taxon>Candidatus Desulfobacillus</taxon>
    </lineage>
</organism>
<dbReference type="KEGG" id="ddz:DSYM_05980"/>
<reference evidence="2" key="1">
    <citation type="journal article" name="DNA Res.">
        <title>The physiological potential of anammox bacteria as revealed by their core genome structure.</title>
        <authorList>
            <person name="Okubo T."/>
            <person name="Toyoda A."/>
            <person name="Fukuhara K."/>
            <person name="Uchiyama I."/>
            <person name="Harigaya Y."/>
            <person name="Kuroiwa M."/>
            <person name="Suzuki T."/>
            <person name="Murakami Y."/>
            <person name="Suwa Y."/>
            <person name="Takami H."/>
        </authorList>
    </citation>
    <scope>NUCLEOTIDE SEQUENCE</scope>
    <source>
        <strain evidence="2">317325-3</strain>
    </source>
</reference>
<dbReference type="EMBL" id="AP021857">
    <property type="protein sequence ID" value="BBO19899.1"/>
    <property type="molecule type" value="Genomic_DNA"/>
</dbReference>
<feature type="transmembrane region" description="Helical" evidence="1">
    <location>
        <begin position="20"/>
        <end position="39"/>
    </location>
</feature>
<keyword evidence="1" id="KW-1133">Transmembrane helix</keyword>
<proteinExistence type="predicted"/>
<gene>
    <name evidence="2" type="ORF">DSYM_05980</name>
</gene>
<keyword evidence="1" id="KW-0812">Transmembrane</keyword>
<dbReference type="Proteomes" id="UP000662914">
    <property type="component" value="Chromosome"/>
</dbReference>
<dbReference type="AlphaFoldDB" id="A0A809QWW9"/>
<dbReference type="InterPro" id="IPR012902">
    <property type="entry name" value="N_methyl_site"/>
</dbReference>
<dbReference type="Gene3D" id="3.30.700.10">
    <property type="entry name" value="Glycoprotein, Type 4 Pilin"/>
    <property type="match status" value="1"/>
</dbReference>
<accession>A0A809QWW9</accession>
<dbReference type="SUPFAM" id="SSF54523">
    <property type="entry name" value="Pili subunits"/>
    <property type="match status" value="1"/>
</dbReference>
<evidence type="ECO:0000313" key="3">
    <source>
        <dbReference type="Proteomes" id="UP000662914"/>
    </source>
</evidence>
<evidence type="ECO:0000256" key="1">
    <source>
        <dbReference type="SAM" id="Phobius"/>
    </source>
</evidence>
<dbReference type="InterPro" id="IPR045584">
    <property type="entry name" value="Pilin-like"/>
</dbReference>
<dbReference type="NCBIfam" id="TIGR02532">
    <property type="entry name" value="IV_pilin_GFxxxE"/>
    <property type="match status" value="1"/>
</dbReference>
<protein>
    <submittedName>
        <fullName evidence="2">Prepilin-type N-terminal cleavage/methylation domain-containing protein</fullName>
    </submittedName>
</protein>
<keyword evidence="1" id="KW-0472">Membrane</keyword>
<sequence>MNAVPQRLTFSRGFTLAEMAVVLVIVALLIAGMVLPLSAQQDIRARQETEKTLNDIRDALVGFAVANGRLPRPAVSAVNGAENPATCGNDAACSGFIPWATLGVRKLDGWNKLIRYSVTPAFANAPITLTTVANRTVQARDTGGAAIYLAGQAACNTTSQCVPAVVFSQGRRNWGTNEAGDALADESATNVDEDANENGPTNYFSRLPVTDTAAAGGEFDDMVVWLPTTILINRMISAGKLP</sequence>
<name>A0A809QWW9_9PROT</name>